<proteinExistence type="predicted"/>
<evidence type="ECO:0000313" key="2">
    <source>
        <dbReference type="Proteomes" id="UP000234752"/>
    </source>
</evidence>
<dbReference type="Proteomes" id="UP000234752">
    <property type="component" value="Chromosome eg_1"/>
</dbReference>
<dbReference type="RefSeq" id="WP_102112440.1">
    <property type="nucleotide sequence ID" value="NZ_BMGN01000008.1"/>
</dbReference>
<dbReference type="EMBL" id="CP025611">
    <property type="protein sequence ID" value="AUN30765.1"/>
    <property type="molecule type" value="Genomic_DNA"/>
</dbReference>
<dbReference type="OrthoDB" id="7347988at2"/>
<evidence type="ECO:0000313" key="1">
    <source>
        <dbReference type="EMBL" id="AUN30765.1"/>
    </source>
</evidence>
<sequence>MDVTQITETPVRPDHVPVKFWDPDAGTIRVDALLKSYQELERKLSTPPDPAAEKAKALSLLGVPASADEYCIRCDHGLFGPDTEINARLHGAGYTPEQAQLLYDLAAEKLVPLLQEMAEGYQAEAELEKLIGHFGGEEKWRDLSGQMLAWGQRNLPAPLLSALSGTADGVMALHRLMADGGGEPKVLRPGAGEGDGEGMGDLNRMIADPRYWRDRDPGFIAKVTEGFRRTYGS</sequence>
<dbReference type="KEGG" id="ncb:C0V82_11305"/>
<gene>
    <name evidence="1" type="ORF">C0V82_11305</name>
</gene>
<protein>
    <submittedName>
        <fullName evidence="1">Uncharacterized protein</fullName>
    </submittedName>
</protein>
<organism evidence="1 2">
    <name type="scientific">Niveispirillum cyanobacteriorum</name>
    <dbReference type="NCBI Taxonomy" id="1612173"/>
    <lineage>
        <taxon>Bacteria</taxon>
        <taxon>Pseudomonadati</taxon>
        <taxon>Pseudomonadota</taxon>
        <taxon>Alphaproteobacteria</taxon>
        <taxon>Rhodospirillales</taxon>
        <taxon>Azospirillaceae</taxon>
        <taxon>Niveispirillum</taxon>
    </lineage>
</organism>
<dbReference type="Pfam" id="PF05396">
    <property type="entry name" value="Phage_T7_Capsid"/>
    <property type="match status" value="1"/>
</dbReference>
<accession>A0A2K9NEY3</accession>
<name>A0A2K9NEY3_9PROT</name>
<dbReference type="InterPro" id="IPR008768">
    <property type="entry name" value="Gp9-like"/>
</dbReference>
<keyword evidence="2" id="KW-1185">Reference proteome</keyword>
<dbReference type="AlphaFoldDB" id="A0A2K9NEY3"/>
<reference evidence="1 2" key="1">
    <citation type="submission" date="2017-12" db="EMBL/GenBank/DDBJ databases">
        <title>Genomes of bacteria within cyanobacterial aggregates.</title>
        <authorList>
            <person name="Cai H."/>
        </authorList>
    </citation>
    <scope>NUCLEOTIDE SEQUENCE [LARGE SCALE GENOMIC DNA]</scope>
    <source>
        <strain evidence="1 2">TH16</strain>
    </source>
</reference>